<accession>A0AAV9P390</accession>
<dbReference type="RefSeq" id="XP_064656922.1">
    <property type="nucleotide sequence ID" value="XM_064805080.1"/>
</dbReference>
<evidence type="ECO:0000256" key="1">
    <source>
        <dbReference type="SAM" id="MobiDB-lite"/>
    </source>
</evidence>
<reference evidence="3 4" key="1">
    <citation type="submission" date="2023-08" db="EMBL/GenBank/DDBJ databases">
        <title>Black Yeasts Isolated from many extreme environments.</title>
        <authorList>
            <person name="Coleine C."/>
            <person name="Stajich J.E."/>
            <person name="Selbmann L."/>
        </authorList>
    </citation>
    <scope>NUCLEOTIDE SEQUENCE [LARGE SCALE GENOMIC DNA]</scope>
    <source>
        <strain evidence="3 4">CCFEE 5935</strain>
    </source>
</reference>
<dbReference type="Gene3D" id="1.20.1290.10">
    <property type="entry name" value="AhpD-like"/>
    <property type="match status" value="1"/>
</dbReference>
<feature type="domain" description="Carboxymuconolactone decarboxylase-like" evidence="2">
    <location>
        <begin position="161"/>
        <end position="233"/>
    </location>
</feature>
<evidence type="ECO:0000313" key="3">
    <source>
        <dbReference type="EMBL" id="KAK5167114.1"/>
    </source>
</evidence>
<evidence type="ECO:0000313" key="4">
    <source>
        <dbReference type="Proteomes" id="UP001337655"/>
    </source>
</evidence>
<evidence type="ECO:0000259" key="2">
    <source>
        <dbReference type="Pfam" id="PF02627"/>
    </source>
</evidence>
<dbReference type="InterPro" id="IPR029032">
    <property type="entry name" value="AhpD-like"/>
</dbReference>
<protein>
    <recommendedName>
        <fullName evidence="2">Carboxymuconolactone decarboxylase-like domain-containing protein</fullName>
    </recommendedName>
</protein>
<dbReference type="InterPro" id="IPR003779">
    <property type="entry name" value="CMD-like"/>
</dbReference>
<dbReference type="Proteomes" id="UP001337655">
    <property type="component" value="Unassembled WGS sequence"/>
</dbReference>
<gene>
    <name evidence="3" type="ORF">LTR77_007844</name>
</gene>
<dbReference type="AlphaFoldDB" id="A0AAV9P390"/>
<dbReference type="GO" id="GO:0051920">
    <property type="term" value="F:peroxiredoxin activity"/>
    <property type="evidence" value="ECO:0007669"/>
    <property type="project" value="InterPro"/>
</dbReference>
<sequence length="252" mass="27394">MSSSTEQDQLKQSLTATGEPWTPTLSSLSKLDPTYLRAYTNLRSVPRNKKALPLKTQELLLLAIDAAVTHLDPAGVRAHTAAALAAGATREEILETLELSSVLGVHAVTVGVPTLMEVLAENGEPPLPDELTPEQQQLKEAFTAKRGYWGTSWDPVLRLSPGFFEAYTEFSSVPFDAEHGKLDAKTKELVYTAIDCSTTHLYQPGLKVHVRNAVKYGATKEEIMEVFELASLMGVKTVLMGVDALNEEGKGT</sequence>
<dbReference type="Pfam" id="PF02627">
    <property type="entry name" value="CMD"/>
    <property type="match status" value="2"/>
</dbReference>
<feature type="compositionally biased region" description="Polar residues" evidence="1">
    <location>
        <begin position="1"/>
        <end position="16"/>
    </location>
</feature>
<dbReference type="GeneID" id="89929179"/>
<name>A0AAV9P390_9PEZI</name>
<dbReference type="PANTHER" id="PTHR33930:SF2">
    <property type="entry name" value="BLR3452 PROTEIN"/>
    <property type="match status" value="1"/>
</dbReference>
<comment type="caution">
    <text evidence="3">The sequence shown here is derived from an EMBL/GenBank/DDBJ whole genome shotgun (WGS) entry which is preliminary data.</text>
</comment>
<dbReference type="PANTHER" id="PTHR33930">
    <property type="entry name" value="ALKYL HYDROPEROXIDE REDUCTASE AHPD"/>
    <property type="match status" value="1"/>
</dbReference>
<feature type="domain" description="Carboxymuconolactone decarboxylase-like" evidence="2">
    <location>
        <begin position="33"/>
        <end position="102"/>
    </location>
</feature>
<proteinExistence type="predicted"/>
<organism evidence="3 4">
    <name type="scientific">Saxophila tyrrhenica</name>
    <dbReference type="NCBI Taxonomy" id="1690608"/>
    <lineage>
        <taxon>Eukaryota</taxon>
        <taxon>Fungi</taxon>
        <taxon>Dikarya</taxon>
        <taxon>Ascomycota</taxon>
        <taxon>Pezizomycotina</taxon>
        <taxon>Dothideomycetes</taxon>
        <taxon>Dothideomycetidae</taxon>
        <taxon>Mycosphaerellales</taxon>
        <taxon>Extremaceae</taxon>
        <taxon>Saxophila</taxon>
    </lineage>
</organism>
<keyword evidence="4" id="KW-1185">Reference proteome</keyword>
<dbReference type="SUPFAM" id="SSF69118">
    <property type="entry name" value="AhpD-like"/>
    <property type="match status" value="1"/>
</dbReference>
<feature type="region of interest" description="Disordered" evidence="1">
    <location>
        <begin position="1"/>
        <end position="25"/>
    </location>
</feature>
<dbReference type="EMBL" id="JAVRRT010000012">
    <property type="protein sequence ID" value="KAK5167114.1"/>
    <property type="molecule type" value="Genomic_DNA"/>
</dbReference>